<proteinExistence type="predicted"/>
<keyword evidence="3" id="KW-1185">Reference proteome</keyword>
<keyword evidence="1" id="KW-0812">Transmembrane</keyword>
<evidence type="ECO:0000313" key="3">
    <source>
        <dbReference type="Proteomes" id="UP001519309"/>
    </source>
</evidence>
<accession>A0ABS4M8U9</accession>
<protein>
    <submittedName>
        <fullName evidence="2">Uncharacterized protein</fullName>
    </submittedName>
</protein>
<keyword evidence="1" id="KW-1133">Transmembrane helix</keyword>
<reference evidence="2 3" key="1">
    <citation type="submission" date="2021-03" db="EMBL/GenBank/DDBJ databases">
        <title>Genomic Encyclopedia of Type Strains, Phase IV (KMG-IV): sequencing the most valuable type-strain genomes for metagenomic binning, comparative biology and taxonomic classification.</title>
        <authorList>
            <person name="Goeker M."/>
        </authorList>
    </citation>
    <scope>NUCLEOTIDE SEQUENCE [LARGE SCALE GENOMIC DNA]</scope>
    <source>
        <strain evidence="2 3">DSM 40499</strain>
    </source>
</reference>
<evidence type="ECO:0000313" key="2">
    <source>
        <dbReference type="EMBL" id="MBP2056106.1"/>
    </source>
</evidence>
<keyword evidence="1" id="KW-0472">Membrane</keyword>
<evidence type="ECO:0000256" key="1">
    <source>
        <dbReference type="SAM" id="Phobius"/>
    </source>
</evidence>
<sequence length="52" mass="5351">MAADISTSLGPSPARCDALTRRIRFLVAATITYNVIEAVVAITAGTLAPPPP</sequence>
<comment type="caution">
    <text evidence="2">The sequence shown here is derived from an EMBL/GenBank/DDBJ whole genome shotgun (WGS) entry which is preliminary data.</text>
</comment>
<dbReference type="Proteomes" id="UP001519309">
    <property type="component" value="Unassembled WGS sequence"/>
</dbReference>
<organism evidence="2 3">
    <name type="scientific">Streptomyces griseochromogenes</name>
    <dbReference type="NCBI Taxonomy" id="68214"/>
    <lineage>
        <taxon>Bacteria</taxon>
        <taxon>Bacillati</taxon>
        <taxon>Actinomycetota</taxon>
        <taxon>Actinomycetes</taxon>
        <taxon>Kitasatosporales</taxon>
        <taxon>Streptomycetaceae</taxon>
        <taxon>Streptomyces</taxon>
    </lineage>
</organism>
<gene>
    <name evidence="2" type="ORF">J2Z21_009123</name>
</gene>
<name>A0ABS4M8U9_9ACTN</name>
<feature type="transmembrane region" description="Helical" evidence="1">
    <location>
        <begin position="25"/>
        <end position="48"/>
    </location>
</feature>
<dbReference type="EMBL" id="JAGGLP010000040">
    <property type="protein sequence ID" value="MBP2056106.1"/>
    <property type="molecule type" value="Genomic_DNA"/>
</dbReference>